<dbReference type="KEGG" id="dja:HY57_15250"/>
<evidence type="ECO:0008006" key="4">
    <source>
        <dbReference type="Google" id="ProtNLM"/>
    </source>
</evidence>
<dbReference type="Proteomes" id="UP000027987">
    <property type="component" value="Chromosome"/>
</dbReference>
<dbReference type="OrthoDB" id="9809066at2"/>
<sequence length="275" mass="29904">MRTLVRYLAFPLWLVSVTAVCAQDLGGDNAELAKKLSNPVAAMISVPFQFNYDQKMGPADDGHRTYLNLQPVIPVSVGSDWTMISRTILPVTSQSDIAPGSGHQFGLGDITQSLFFSPKQPSGNGIIWGVGPAFLIPTATDDLLGSKKWGAGPTAVVLKQSHGWTYGFLANHIWSFASVGRGHDPSHPDISSTFVQPFLSYTTPTAWTFGINAESSYDWKHTQWSVPVNITAAKLTRFGKLPVSFTGGIRYWAESPENGAKGWGFRFATTLLLPK</sequence>
<evidence type="ECO:0000313" key="2">
    <source>
        <dbReference type="EMBL" id="AIF48493.1"/>
    </source>
</evidence>
<dbReference type="AlphaFoldDB" id="A0A075K8G7"/>
<feature type="signal peptide" evidence="1">
    <location>
        <begin position="1"/>
        <end position="22"/>
    </location>
</feature>
<name>A0A075K8G7_9GAMM</name>
<dbReference type="PATRIC" id="fig|1217721.7.peg.3122"/>
<dbReference type="STRING" id="1217721.HY57_15250"/>
<evidence type="ECO:0000256" key="1">
    <source>
        <dbReference type="SAM" id="SignalP"/>
    </source>
</evidence>
<gene>
    <name evidence="2" type="ORF">HY57_15250</name>
</gene>
<organism evidence="2 3">
    <name type="scientific">Dyella japonica A8</name>
    <dbReference type="NCBI Taxonomy" id="1217721"/>
    <lineage>
        <taxon>Bacteria</taxon>
        <taxon>Pseudomonadati</taxon>
        <taxon>Pseudomonadota</taxon>
        <taxon>Gammaproteobacteria</taxon>
        <taxon>Lysobacterales</taxon>
        <taxon>Rhodanobacteraceae</taxon>
        <taxon>Dyella</taxon>
    </lineage>
</organism>
<evidence type="ECO:0000313" key="3">
    <source>
        <dbReference type="Proteomes" id="UP000027987"/>
    </source>
</evidence>
<proteinExistence type="predicted"/>
<dbReference type="EMBL" id="CP008884">
    <property type="protein sequence ID" value="AIF48493.1"/>
    <property type="molecule type" value="Genomic_DNA"/>
</dbReference>
<protein>
    <recommendedName>
        <fullName evidence="4">Transporter</fullName>
    </recommendedName>
</protein>
<keyword evidence="3" id="KW-1185">Reference proteome</keyword>
<dbReference type="HOGENOM" id="CLU_072059_2_0_6"/>
<accession>A0A075K8G7</accession>
<reference evidence="2 3" key="1">
    <citation type="submission" date="2014-07" db="EMBL/GenBank/DDBJ databases">
        <title>Complete Genome Sequence of Dyella japonica Strain A8 Isolated from Malaysian Tropical Soil.</title>
        <authorList>
            <person name="Hui R.K.H."/>
            <person name="Chen J.-W."/>
            <person name="Chan K.-G."/>
            <person name="Leung F.C.C."/>
        </authorList>
    </citation>
    <scope>NUCLEOTIDE SEQUENCE [LARGE SCALE GENOMIC DNA]</scope>
    <source>
        <strain evidence="2 3">A8</strain>
    </source>
</reference>
<dbReference type="RefSeq" id="WP_026034169.1">
    <property type="nucleotide sequence ID" value="NZ_ALOY01000177.1"/>
</dbReference>
<keyword evidence="1" id="KW-0732">Signal</keyword>
<feature type="chain" id="PRO_5001706845" description="Transporter" evidence="1">
    <location>
        <begin position="23"/>
        <end position="275"/>
    </location>
</feature>